<dbReference type="RefSeq" id="YP_238451.1">
    <property type="nucleotide sequence ID" value="NC_007016.1"/>
</dbReference>
<evidence type="ECO:0000313" key="2">
    <source>
        <dbReference type="EMBL" id="AEW87672.1"/>
    </source>
</evidence>
<dbReference type="EMBL" id="JN885137">
    <property type="protein sequence ID" value="AEW87842.1"/>
    <property type="molecule type" value="Genomic_DNA"/>
</dbReference>
<reference evidence="4 5" key="1">
    <citation type="journal article" date="2013" name="J. Virol.">
        <title>Genomic characterization of Japanese macaque rhadinovirus, a novel herpesvirus isolated from a nonhuman primate with a spontaneous inflammatory demyelinating disease.</title>
        <authorList>
            <person name="Estep R.D."/>
            <person name="Hansen S.G."/>
            <person name="Rogers K.S."/>
            <person name="Axthelm M.K."/>
            <person name="Wong S.W."/>
        </authorList>
    </citation>
    <scope>NUCLEOTIDE SEQUENCE [LARGE SCALE GENOMIC DNA]</scope>
    <source>
        <strain evidence="3">12E2</strain>
        <strain evidence="2">3A1</strain>
    </source>
</reference>
<dbReference type="GeneID" id="3416519"/>
<protein>
    <submittedName>
        <fullName evidence="3">JM148</fullName>
    </submittedName>
</protein>
<evidence type="ECO:0000313" key="4">
    <source>
        <dbReference type="Proteomes" id="UP000124292"/>
    </source>
</evidence>
<evidence type="ECO:0000256" key="1">
    <source>
        <dbReference type="SAM" id="MobiDB-lite"/>
    </source>
</evidence>
<accession>G9JMX5</accession>
<evidence type="ECO:0000313" key="3">
    <source>
        <dbReference type="EMBL" id="AEW87842.1"/>
    </source>
</evidence>
<organism evidence="3 4">
    <name type="scientific">Macaca fuscata rhadinovirus</name>
    <dbReference type="NCBI Taxonomy" id="272551"/>
    <lineage>
        <taxon>Viruses</taxon>
        <taxon>Duplodnaviria</taxon>
        <taxon>Heunggongvirae</taxon>
        <taxon>Peploviricota</taxon>
        <taxon>Herviviricetes</taxon>
        <taxon>Herpesvirales</taxon>
        <taxon>Orthoherpesviridae</taxon>
        <taxon>Gammaherpesvirinae</taxon>
        <taxon>Rhadinovirus</taxon>
        <taxon>Rhadinovirus macacinegamma11</taxon>
        <taxon>macacine gammaherpesvirus 11</taxon>
    </lineage>
</organism>
<evidence type="ECO:0000313" key="5">
    <source>
        <dbReference type="Proteomes" id="UP000133219"/>
    </source>
</evidence>
<gene>
    <name evidence="3" type="ORF">JM148</name>
</gene>
<name>G9JMX5_9GAMA</name>
<dbReference type="Proteomes" id="UP000133219">
    <property type="component" value="Segment"/>
</dbReference>
<proteinExistence type="predicted"/>
<dbReference type="KEGG" id="vg:3416519"/>
<dbReference type="Proteomes" id="UP000124292">
    <property type="component" value="Genome"/>
</dbReference>
<sequence length="85" mass="9516">MTPAPKSGRWVRAATIKTCFGDPRLTPRPKLRAHGGAGAPPSPFPTARLWAPNRPMVICFCDPRVTRSDILRSMVLNSPHEYMFR</sequence>
<dbReference type="EMBL" id="JN885136">
    <property type="protein sequence ID" value="AEW87672.1"/>
    <property type="molecule type" value="Genomic_DNA"/>
</dbReference>
<feature type="region of interest" description="Disordered" evidence="1">
    <location>
        <begin position="22"/>
        <end position="46"/>
    </location>
</feature>